<dbReference type="Pfam" id="PF12796">
    <property type="entry name" value="Ank_2"/>
    <property type="match status" value="1"/>
</dbReference>
<dbReference type="PANTHER" id="PTHR24126:SF14">
    <property type="entry name" value="ANK_REP_REGION DOMAIN-CONTAINING PROTEIN"/>
    <property type="match status" value="1"/>
</dbReference>
<protein>
    <submittedName>
        <fullName evidence="4">Ankyrin repeats (3 copies)</fullName>
    </submittedName>
</protein>
<dbReference type="AlphaFoldDB" id="A0A5C6C042"/>
<evidence type="ECO:0000256" key="1">
    <source>
        <dbReference type="ARBA" id="ARBA00022737"/>
    </source>
</evidence>
<dbReference type="Gene3D" id="1.25.40.20">
    <property type="entry name" value="Ankyrin repeat-containing domain"/>
    <property type="match status" value="1"/>
</dbReference>
<accession>A0A5C6C042</accession>
<dbReference type="PROSITE" id="PS50088">
    <property type="entry name" value="ANK_REPEAT"/>
    <property type="match status" value="1"/>
</dbReference>
<name>A0A5C6C042_9BACT</name>
<keyword evidence="2 3" id="KW-0040">ANK repeat</keyword>
<evidence type="ECO:0000313" key="5">
    <source>
        <dbReference type="Proteomes" id="UP000319908"/>
    </source>
</evidence>
<organism evidence="4 5">
    <name type="scientific">Allorhodopirellula heiligendammensis</name>
    <dbReference type="NCBI Taxonomy" id="2714739"/>
    <lineage>
        <taxon>Bacteria</taxon>
        <taxon>Pseudomonadati</taxon>
        <taxon>Planctomycetota</taxon>
        <taxon>Planctomycetia</taxon>
        <taxon>Pirellulales</taxon>
        <taxon>Pirellulaceae</taxon>
        <taxon>Allorhodopirellula</taxon>
    </lineage>
</organism>
<dbReference type="PANTHER" id="PTHR24126">
    <property type="entry name" value="ANKYRIN REPEAT, PH AND SEC7 DOMAIN CONTAINING PROTEIN SECG-RELATED"/>
    <property type="match status" value="1"/>
</dbReference>
<evidence type="ECO:0000313" key="4">
    <source>
        <dbReference type="EMBL" id="TWU16876.1"/>
    </source>
</evidence>
<comment type="caution">
    <text evidence="4">The sequence shown here is derived from an EMBL/GenBank/DDBJ whole genome shotgun (WGS) entry which is preliminary data.</text>
</comment>
<gene>
    <name evidence="4" type="ORF">Poly21_40840</name>
</gene>
<dbReference type="Proteomes" id="UP000319908">
    <property type="component" value="Unassembled WGS sequence"/>
</dbReference>
<dbReference type="SUPFAM" id="SSF48403">
    <property type="entry name" value="Ankyrin repeat"/>
    <property type="match status" value="1"/>
</dbReference>
<dbReference type="SMART" id="SM00248">
    <property type="entry name" value="ANK"/>
    <property type="match status" value="3"/>
</dbReference>
<dbReference type="OrthoDB" id="291496at2"/>
<keyword evidence="5" id="KW-1185">Reference proteome</keyword>
<dbReference type="InterPro" id="IPR036770">
    <property type="entry name" value="Ankyrin_rpt-contain_sf"/>
</dbReference>
<reference evidence="4 5" key="1">
    <citation type="journal article" date="2020" name="Antonie Van Leeuwenhoek">
        <title>Rhodopirellula heiligendammensis sp. nov., Rhodopirellula pilleata sp. nov., and Rhodopirellula solitaria sp. nov. isolated from natural or artificial marine surfaces in Northern Germany and California, USA, and emended description of the genus Rhodopirellula.</title>
        <authorList>
            <person name="Kallscheuer N."/>
            <person name="Wiegand S."/>
            <person name="Jogler M."/>
            <person name="Boedeker C."/>
            <person name="Peeters S.H."/>
            <person name="Rast P."/>
            <person name="Heuer A."/>
            <person name="Jetten M.S.M."/>
            <person name="Rohde M."/>
            <person name="Jogler C."/>
        </authorList>
    </citation>
    <scope>NUCLEOTIDE SEQUENCE [LARGE SCALE GENOMIC DNA]</scope>
    <source>
        <strain evidence="4 5">Poly21</strain>
    </source>
</reference>
<dbReference type="RefSeq" id="WP_146408420.1">
    <property type="nucleotide sequence ID" value="NZ_SJPU01000002.1"/>
</dbReference>
<evidence type="ECO:0000256" key="3">
    <source>
        <dbReference type="PROSITE-ProRule" id="PRU00023"/>
    </source>
</evidence>
<feature type="repeat" description="ANK" evidence="3">
    <location>
        <begin position="313"/>
        <end position="345"/>
    </location>
</feature>
<keyword evidence="1" id="KW-0677">Repeat</keyword>
<dbReference type="InterPro" id="IPR002110">
    <property type="entry name" value="Ankyrin_rpt"/>
</dbReference>
<evidence type="ECO:0000256" key="2">
    <source>
        <dbReference type="ARBA" id="ARBA00023043"/>
    </source>
</evidence>
<proteinExistence type="predicted"/>
<dbReference type="PROSITE" id="PS50297">
    <property type="entry name" value="ANK_REP_REGION"/>
    <property type="match status" value="1"/>
</dbReference>
<dbReference type="EMBL" id="SJPU01000002">
    <property type="protein sequence ID" value="TWU16876.1"/>
    <property type="molecule type" value="Genomic_DNA"/>
</dbReference>
<sequence>MSRSSSPKPFDQLFLRHVQERKRTETGALPIRMPFETTGSTSCDGGSSNIKVLGFPCDKWIIVARIARHAWCPVYGNAATAQELFVANKSSKRLEVARVGFDPETDGWFVQISRAGKIIVNFSTSPDGKMIHVESSMARDMQLGSCDGKEAFEKLCGEFEISLPIPRLVADENEFQWLGVRGRPVKNGLNAYIRFDAETEIQGDKSATKVLEKALEAGDVNKLRQAVHDGAALNRLVETSCSAIQSALFKIDRPGGVECVEALIELGCDVNAKDPHEPIIFSCVGTLVAESLGDKMLQLLLSHGANPNVIGLGGFTPLFQATVYQRKEAVRLLIEAGADPTIPSHGETCISRIQQSIEKTTNPTKLKLLSEILVLLGGEAIEQDEIQPLDPDLQSENDYFALLQKAKMVSRILPRQVELAQYKIDRLGSRTPFDKWQHELVELGFEPAGNYLRTLLDRRDLAVFNNPTSHFDVVLSADRGAGGPPMCECQAYLRDGSIFTINNFDTPVDPDLDPDFVKVVVINKATPGKLIRKLTDLTQGEPLEPIEADSFAERYRNAYGRVLAAIQDKVKRLSSYQDAPNLPRYRRLAVQLPISTEEDPRDSSHLFATRLMQDITDAAQDEDTGFTSELAITAMMRLIAMKHFQLAGAPHDNRFIEHGLQIAHRYIDSIQNQRDLKSSSFWFESIESAILAAMLVNRWDDALQFSESIKMSMLSQFVSDDISREYASAVFLIISELREKPIRNTQKLCDEIESSSRKRPKQLLRVLESIRSKDQAAFERELATSLKAFKPPTDAHPMDRLPLADAILVQVAQHRGMKPPTLPGKLRDQLISFVGALP</sequence>